<dbReference type="EMBL" id="AP026560">
    <property type="protein sequence ID" value="BDP42374.1"/>
    <property type="molecule type" value="Genomic_DNA"/>
</dbReference>
<keyword evidence="2" id="KW-1185">Reference proteome</keyword>
<evidence type="ECO:0000313" key="1">
    <source>
        <dbReference type="EMBL" id="BDP42374.1"/>
    </source>
</evidence>
<name>A0ABN6RKI6_9DEIO</name>
<gene>
    <name evidence="1" type="ORF">DAETH_23430</name>
</gene>
<sequence>MEACASPPGARAWYEWPVNDFDALQAAIRRAADARQAEQRACEAFLNALYHALRTASGPGLPLNNVTLDLTPDPENRLRPVPPGGWYAAWLRLGLCEVLVRVRREGGAFVGEYGGRGAFHLTGTTEDDLIALARRLLRDVAAVYAGEEVPVPPSPERLN</sequence>
<protein>
    <submittedName>
        <fullName evidence="1">Uncharacterized protein</fullName>
    </submittedName>
</protein>
<dbReference type="Proteomes" id="UP001064971">
    <property type="component" value="Chromosome"/>
</dbReference>
<organism evidence="1 2">
    <name type="scientific">Deinococcus aetherius</name>
    <dbReference type="NCBI Taxonomy" id="200252"/>
    <lineage>
        <taxon>Bacteria</taxon>
        <taxon>Thermotogati</taxon>
        <taxon>Deinococcota</taxon>
        <taxon>Deinococci</taxon>
        <taxon>Deinococcales</taxon>
        <taxon>Deinococcaceae</taxon>
        <taxon>Deinococcus</taxon>
    </lineage>
</organism>
<proteinExistence type="predicted"/>
<reference evidence="1" key="1">
    <citation type="submission" date="2022-07" db="EMBL/GenBank/DDBJ databases">
        <title>Complete Genome Sequence of the Radioresistant Bacterium Deinococcus aetherius ST0316, Isolated from the Air Dust collected in Lower Stratosphere above Japan.</title>
        <authorList>
            <person name="Satoh K."/>
            <person name="Hagiwara K."/>
            <person name="Katsumata K."/>
            <person name="Kubo A."/>
            <person name="Yokobori S."/>
            <person name="Yamagishi A."/>
            <person name="Oono Y."/>
            <person name="Narumi I."/>
        </authorList>
    </citation>
    <scope>NUCLEOTIDE SEQUENCE</scope>
    <source>
        <strain evidence="1">ST0316</strain>
    </source>
</reference>
<accession>A0ABN6RKI6</accession>
<evidence type="ECO:0000313" key="2">
    <source>
        <dbReference type="Proteomes" id="UP001064971"/>
    </source>
</evidence>